<keyword evidence="2 5" id="KW-0812">Transmembrane</keyword>
<dbReference type="Pfam" id="PF00924">
    <property type="entry name" value="MS_channel_2nd"/>
    <property type="match status" value="1"/>
</dbReference>
<dbReference type="AlphaFoldDB" id="A0A5C5ZCS7"/>
<proteinExistence type="predicted"/>
<dbReference type="GO" id="GO:0005886">
    <property type="term" value="C:plasma membrane"/>
    <property type="evidence" value="ECO:0007669"/>
    <property type="project" value="TreeGrafter"/>
</dbReference>
<keyword evidence="4 5" id="KW-0472">Membrane</keyword>
<gene>
    <name evidence="7" type="primary">ybdG</name>
    <name evidence="7" type="ORF">CA13_66140</name>
</gene>
<dbReference type="Proteomes" id="UP000315010">
    <property type="component" value="Unassembled WGS sequence"/>
</dbReference>
<dbReference type="OrthoDB" id="9775207at2"/>
<feature type="transmembrane region" description="Helical" evidence="5">
    <location>
        <begin position="78"/>
        <end position="95"/>
    </location>
</feature>
<reference evidence="7 8" key="1">
    <citation type="submission" date="2019-02" db="EMBL/GenBank/DDBJ databases">
        <title>Deep-cultivation of Planctomycetes and their phenomic and genomic characterization uncovers novel biology.</title>
        <authorList>
            <person name="Wiegand S."/>
            <person name="Jogler M."/>
            <person name="Boedeker C."/>
            <person name="Pinto D."/>
            <person name="Vollmers J."/>
            <person name="Rivas-Marin E."/>
            <person name="Kohn T."/>
            <person name="Peeters S.H."/>
            <person name="Heuer A."/>
            <person name="Rast P."/>
            <person name="Oberbeckmann S."/>
            <person name="Bunk B."/>
            <person name="Jeske O."/>
            <person name="Meyerdierks A."/>
            <person name="Storesund J.E."/>
            <person name="Kallscheuer N."/>
            <person name="Luecker S."/>
            <person name="Lage O.M."/>
            <person name="Pohl T."/>
            <person name="Merkel B.J."/>
            <person name="Hornburger P."/>
            <person name="Mueller R.-W."/>
            <person name="Bruemmer F."/>
            <person name="Labrenz M."/>
            <person name="Spormann A.M."/>
            <person name="Op Den Camp H."/>
            <person name="Overmann J."/>
            <person name="Amann R."/>
            <person name="Jetten M.S.M."/>
            <person name="Mascher T."/>
            <person name="Medema M.H."/>
            <person name="Devos D.P."/>
            <person name="Kaster A.-K."/>
            <person name="Ovreas L."/>
            <person name="Rohde M."/>
            <person name="Galperin M.Y."/>
            <person name="Jogler C."/>
        </authorList>
    </citation>
    <scope>NUCLEOTIDE SEQUENCE [LARGE SCALE GENOMIC DNA]</scope>
    <source>
        <strain evidence="7 8">CA13</strain>
    </source>
</reference>
<dbReference type="EMBL" id="SJPJ01000001">
    <property type="protein sequence ID" value="TWT85132.1"/>
    <property type="molecule type" value="Genomic_DNA"/>
</dbReference>
<accession>A0A5C5ZCS7</accession>
<feature type="transmembrane region" description="Helical" evidence="5">
    <location>
        <begin position="115"/>
        <end position="137"/>
    </location>
</feature>
<feature type="transmembrane region" description="Helical" evidence="5">
    <location>
        <begin position="149"/>
        <end position="171"/>
    </location>
</feature>
<dbReference type="Gene3D" id="2.30.30.60">
    <property type="match status" value="1"/>
</dbReference>
<protein>
    <submittedName>
        <fullName evidence="7">Miniconductance mechanosensitive channel YbdG</fullName>
    </submittedName>
</protein>
<keyword evidence="8" id="KW-1185">Reference proteome</keyword>
<evidence type="ECO:0000313" key="8">
    <source>
        <dbReference type="Proteomes" id="UP000315010"/>
    </source>
</evidence>
<feature type="transmembrane region" description="Helical" evidence="5">
    <location>
        <begin position="22"/>
        <end position="42"/>
    </location>
</feature>
<feature type="transmembrane region" description="Helical" evidence="5">
    <location>
        <begin position="177"/>
        <end position="204"/>
    </location>
</feature>
<dbReference type="InterPro" id="IPR023408">
    <property type="entry name" value="MscS_beta-dom_sf"/>
</dbReference>
<keyword evidence="3 5" id="KW-1133">Transmembrane helix</keyword>
<evidence type="ECO:0000256" key="4">
    <source>
        <dbReference type="ARBA" id="ARBA00023136"/>
    </source>
</evidence>
<evidence type="ECO:0000259" key="6">
    <source>
        <dbReference type="Pfam" id="PF00924"/>
    </source>
</evidence>
<evidence type="ECO:0000256" key="3">
    <source>
        <dbReference type="ARBA" id="ARBA00022989"/>
    </source>
</evidence>
<comment type="caution">
    <text evidence="7">The sequence shown here is derived from an EMBL/GenBank/DDBJ whole genome shotgun (WGS) entry which is preliminary data.</text>
</comment>
<feature type="domain" description="Mechanosensitive ion channel MscS" evidence="6">
    <location>
        <begin position="195"/>
        <end position="263"/>
    </location>
</feature>
<dbReference type="PANTHER" id="PTHR30414">
    <property type="entry name" value="MINICONDUCTANCE MECHANOSENSITIVE CHANNEL YBDG"/>
    <property type="match status" value="1"/>
</dbReference>
<dbReference type="RefSeq" id="WP_146403172.1">
    <property type="nucleotide sequence ID" value="NZ_SJPJ01000001.1"/>
</dbReference>
<dbReference type="GO" id="GO:0008381">
    <property type="term" value="F:mechanosensitive monoatomic ion channel activity"/>
    <property type="evidence" value="ECO:0007669"/>
    <property type="project" value="InterPro"/>
</dbReference>
<dbReference type="InterPro" id="IPR010920">
    <property type="entry name" value="LSM_dom_sf"/>
</dbReference>
<comment type="subcellular location">
    <subcellularLocation>
        <location evidence="1">Membrane</location>
    </subcellularLocation>
</comment>
<evidence type="ECO:0000256" key="1">
    <source>
        <dbReference type="ARBA" id="ARBA00004370"/>
    </source>
</evidence>
<evidence type="ECO:0000256" key="5">
    <source>
        <dbReference type="SAM" id="Phobius"/>
    </source>
</evidence>
<name>A0A5C5ZCS7_9BACT</name>
<organism evidence="7 8">
    <name type="scientific">Novipirellula herctigrandis</name>
    <dbReference type="NCBI Taxonomy" id="2527986"/>
    <lineage>
        <taxon>Bacteria</taxon>
        <taxon>Pseudomonadati</taxon>
        <taxon>Planctomycetota</taxon>
        <taxon>Planctomycetia</taxon>
        <taxon>Pirellulales</taxon>
        <taxon>Pirellulaceae</taxon>
        <taxon>Novipirellula</taxon>
    </lineage>
</organism>
<sequence length="424" mass="47557">MLEIIQQSQATLRDWLRLPDNFAAIIVPIANVAVVLIFAVIIDRVARWCIRSLVPWIVSHFKSEKPTIWLTALRERLVASRSAHILAVSVVYWLVPLALDGFPETLTLVRNLIEGYMIIIVVIAINSLIRASGDVLVNDDLPTGVSLRFATQGVQIVIAVVGAILVASVVFDTSVTVLLSGMAGMTAVLLLVFKDTILGFVAGIQLASNDMLRIDDWIEIPQYGADGVVTDIGLTTVKIQNFDKTFSTIPSYALVSESFRNWRGMKESGARRILRSVSIDMNGIGFLTEEQFHRLRNIALLERYLDDKRDAIEKYNLQFTDAQLCSPNIRRLTNIGTLRAYLERYLKQHPDLRDDMSVIVQHQQSSAEGLPIQIVAFCRKQDACDYERVQAEIFDHIIAILPEFGLTAFQGPTDELKKHMPIDR</sequence>
<dbReference type="GO" id="GO:0071470">
    <property type="term" value="P:cellular response to osmotic stress"/>
    <property type="evidence" value="ECO:0007669"/>
    <property type="project" value="InterPro"/>
</dbReference>
<dbReference type="InterPro" id="IPR006685">
    <property type="entry name" value="MscS_channel_2nd"/>
</dbReference>
<evidence type="ECO:0000256" key="2">
    <source>
        <dbReference type="ARBA" id="ARBA00022692"/>
    </source>
</evidence>
<evidence type="ECO:0000313" key="7">
    <source>
        <dbReference type="EMBL" id="TWT85132.1"/>
    </source>
</evidence>
<dbReference type="SUPFAM" id="SSF50182">
    <property type="entry name" value="Sm-like ribonucleoproteins"/>
    <property type="match status" value="1"/>
</dbReference>
<dbReference type="PANTHER" id="PTHR30414:SF0">
    <property type="entry name" value="MINICONDUCTANCE MECHANOSENSITIVE CHANNEL YBDG"/>
    <property type="match status" value="1"/>
</dbReference>
<dbReference type="InterPro" id="IPR030192">
    <property type="entry name" value="YbdG"/>
</dbReference>